<accession>A0ABR7FPS0</accession>
<organism evidence="1 2">
    <name type="scientific">Anaerostipes hominis</name>
    <name type="common">ex Liu et al. 2021</name>
    <dbReference type="NCBI Taxonomy" id="2763018"/>
    <lineage>
        <taxon>Bacteria</taxon>
        <taxon>Bacillati</taxon>
        <taxon>Bacillota</taxon>
        <taxon>Clostridia</taxon>
        <taxon>Lachnospirales</taxon>
        <taxon>Lachnospiraceae</taxon>
        <taxon>Anaerostipes</taxon>
    </lineage>
</organism>
<dbReference type="EMBL" id="JACOOS010000005">
    <property type="protein sequence ID" value="MBC5677231.1"/>
    <property type="molecule type" value="Genomic_DNA"/>
</dbReference>
<reference evidence="1 2" key="1">
    <citation type="submission" date="2020-08" db="EMBL/GenBank/DDBJ databases">
        <title>Genome public.</title>
        <authorList>
            <person name="Liu C."/>
            <person name="Sun Q."/>
        </authorList>
    </citation>
    <scope>NUCLEOTIDE SEQUENCE [LARGE SCALE GENOMIC DNA]</scope>
    <source>
        <strain evidence="1 2">NSJ-7</strain>
    </source>
</reference>
<protein>
    <submittedName>
        <fullName evidence="1">Uncharacterized protein</fullName>
    </submittedName>
</protein>
<comment type="caution">
    <text evidence="1">The sequence shown here is derived from an EMBL/GenBank/DDBJ whole genome shotgun (WGS) entry which is preliminary data.</text>
</comment>
<gene>
    <name evidence="1" type="ORF">H8S22_06295</name>
</gene>
<dbReference type="Proteomes" id="UP000635828">
    <property type="component" value="Unassembled WGS sequence"/>
</dbReference>
<dbReference type="RefSeq" id="WP_024727402.1">
    <property type="nucleotide sequence ID" value="NZ_JACOOS010000005.1"/>
</dbReference>
<evidence type="ECO:0000313" key="2">
    <source>
        <dbReference type="Proteomes" id="UP000635828"/>
    </source>
</evidence>
<evidence type="ECO:0000313" key="1">
    <source>
        <dbReference type="EMBL" id="MBC5677231.1"/>
    </source>
</evidence>
<keyword evidence="2" id="KW-1185">Reference proteome</keyword>
<sequence>MIKNIWGSVTFVCGMHPDTELEIVEGPHSPFYACPKYREKNRKKGERACNNRLNLIDYEKIISKLMDKIYQDFMCGTESNLTSYEFSYKGIQCRVIRHANDKIIVSILNVTAMRK</sequence>
<proteinExistence type="predicted"/>
<name>A0ABR7FPS0_9FIRM</name>